<gene>
    <name evidence="1" type="ORF">IAA21_13365</name>
</gene>
<dbReference type="CDD" id="cd07516">
    <property type="entry name" value="HAD_Pase"/>
    <property type="match status" value="1"/>
</dbReference>
<dbReference type="SFLD" id="SFLDG01140">
    <property type="entry name" value="C2.B:_Phosphomannomutase_and_P"/>
    <property type="match status" value="1"/>
</dbReference>
<dbReference type="InterPro" id="IPR036412">
    <property type="entry name" value="HAD-like_sf"/>
</dbReference>
<sequence>MIPKLITIDLDGTLLKDDCTISPRTRDAILTCMDTTGILFVPCTGRSYENSLFVLRDFPRFPYYINANGTTVTDGASGTLMYASTLPLETGQEIYSLARQYQTFIEIYHGLTAYDSAIGRKNLRRSACTQDYIEQLLHTNTHLENLDPFVYEEKQPISKFHIVCVDPEERLELKSRLAELPGVFPISTTEFNIEICCKGWSKRDGLQKLCDTIKITPDQVAALGDSENDYEMIQWAGQGIAMGNAADKVKAAAGFVTGSNEEDGIVDALKYLGVLK</sequence>
<evidence type="ECO:0000313" key="2">
    <source>
        <dbReference type="Proteomes" id="UP000824041"/>
    </source>
</evidence>
<protein>
    <submittedName>
        <fullName evidence="1">HAD family hydrolase</fullName>
    </submittedName>
</protein>
<dbReference type="SFLD" id="SFLDS00003">
    <property type="entry name" value="Haloacid_Dehalogenase"/>
    <property type="match status" value="1"/>
</dbReference>
<dbReference type="InterPro" id="IPR000150">
    <property type="entry name" value="Cof"/>
</dbReference>
<organism evidence="1 2">
    <name type="scientific">Candidatus Blautia faecigallinarum</name>
    <dbReference type="NCBI Taxonomy" id="2838488"/>
    <lineage>
        <taxon>Bacteria</taxon>
        <taxon>Bacillati</taxon>
        <taxon>Bacillota</taxon>
        <taxon>Clostridia</taxon>
        <taxon>Lachnospirales</taxon>
        <taxon>Lachnospiraceae</taxon>
        <taxon>Blautia</taxon>
    </lineage>
</organism>
<comment type="caution">
    <text evidence="1">The sequence shown here is derived from an EMBL/GenBank/DDBJ whole genome shotgun (WGS) entry which is preliminary data.</text>
</comment>
<dbReference type="Gene3D" id="3.30.1240.10">
    <property type="match status" value="1"/>
</dbReference>
<dbReference type="PROSITE" id="PS01229">
    <property type="entry name" value="COF_2"/>
    <property type="match status" value="1"/>
</dbReference>
<dbReference type="Proteomes" id="UP000824041">
    <property type="component" value="Unassembled WGS sequence"/>
</dbReference>
<dbReference type="PANTHER" id="PTHR10000">
    <property type="entry name" value="PHOSPHOSERINE PHOSPHATASE"/>
    <property type="match status" value="1"/>
</dbReference>
<keyword evidence="1" id="KW-0378">Hydrolase</keyword>
<dbReference type="EMBL" id="DXBU01000183">
    <property type="protein sequence ID" value="HIZ23754.1"/>
    <property type="molecule type" value="Genomic_DNA"/>
</dbReference>
<accession>A0A9D2DVF7</accession>
<dbReference type="SUPFAM" id="SSF56784">
    <property type="entry name" value="HAD-like"/>
    <property type="match status" value="1"/>
</dbReference>
<dbReference type="GO" id="GO:0016791">
    <property type="term" value="F:phosphatase activity"/>
    <property type="evidence" value="ECO:0007669"/>
    <property type="project" value="TreeGrafter"/>
</dbReference>
<dbReference type="Pfam" id="PF08282">
    <property type="entry name" value="Hydrolase_3"/>
    <property type="match status" value="1"/>
</dbReference>
<dbReference type="InterPro" id="IPR006379">
    <property type="entry name" value="HAD-SF_hydro_IIB"/>
</dbReference>
<dbReference type="Gene3D" id="3.40.50.1000">
    <property type="entry name" value="HAD superfamily/HAD-like"/>
    <property type="match status" value="1"/>
</dbReference>
<dbReference type="PANTHER" id="PTHR10000:SF8">
    <property type="entry name" value="HAD SUPERFAMILY HYDROLASE-LIKE, TYPE 3"/>
    <property type="match status" value="1"/>
</dbReference>
<dbReference type="GO" id="GO:0005829">
    <property type="term" value="C:cytosol"/>
    <property type="evidence" value="ECO:0007669"/>
    <property type="project" value="TreeGrafter"/>
</dbReference>
<dbReference type="GO" id="GO:0000287">
    <property type="term" value="F:magnesium ion binding"/>
    <property type="evidence" value="ECO:0007669"/>
    <property type="project" value="TreeGrafter"/>
</dbReference>
<evidence type="ECO:0000313" key="1">
    <source>
        <dbReference type="EMBL" id="HIZ23754.1"/>
    </source>
</evidence>
<reference evidence="1" key="1">
    <citation type="journal article" date="2021" name="PeerJ">
        <title>Extensive microbial diversity within the chicken gut microbiome revealed by metagenomics and culture.</title>
        <authorList>
            <person name="Gilroy R."/>
            <person name="Ravi A."/>
            <person name="Getino M."/>
            <person name="Pursley I."/>
            <person name="Horton D.L."/>
            <person name="Alikhan N.F."/>
            <person name="Baker D."/>
            <person name="Gharbi K."/>
            <person name="Hall N."/>
            <person name="Watson M."/>
            <person name="Adriaenssens E.M."/>
            <person name="Foster-Nyarko E."/>
            <person name="Jarju S."/>
            <person name="Secka A."/>
            <person name="Antonio M."/>
            <person name="Oren A."/>
            <person name="Chaudhuri R.R."/>
            <person name="La Ragione R."/>
            <person name="Hildebrand F."/>
            <person name="Pallen M.J."/>
        </authorList>
    </citation>
    <scope>NUCLEOTIDE SEQUENCE</scope>
    <source>
        <strain evidence="1">14324</strain>
    </source>
</reference>
<dbReference type="InterPro" id="IPR023214">
    <property type="entry name" value="HAD_sf"/>
</dbReference>
<dbReference type="NCBIfam" id="TIGR01484">
    <property type="entry name" value="HAD-SF-IIB"/>
    <property type="match status" value="1"/>
</dbReference>
<dbReference type="AlphaFoldDB" id="A0A9D2DVF7"/>
<proteinExistence type="predicted"/>
<reference evidence="1" key="2">
    <citation type="submission" date="2021-04" db="EMBL/GenBank/DDBJ databases">
        <authorList>
            <person name="Gilroy R."/>
        </authorList>
    </citation>
    <scope>NUCLEOTIDE SEQUENCE</scope>
    <source>
        <strain evidence="1">14324</strain>
    </source>
</reference>
<dbReference type="NCBIfam" id="TIGR00099">
    <property type="entry name" value="Cof-subfamily"/>
    <property type="match status" value="1"/>
</dbReference>
<name>A0A9D2DVF7_9FIRM</name>